<dbReference type="EMBL" id="BARS01009077">
    <property type="protein sequence ID" value="GAF69539.1"/>
    <property type="molecule type" value="Genomic_DNA"/>
</dbReference>
<sequence>MLAFGGPDPLGFIVYFITRAGLAVLISSLFFGIQVLNSPKLWIDFLLAMIIFGVPIISFTEAIPFGIVELPLPPYVSLMQATLTMALLYEFPRLILFFAVKRFLYGKILAEGVR</sequence>
<gene>
    <name evidence="2" type="ORF">S01H1_17152</name>
</gene>
<proteinExistence type="predicted"/>
<protein>
    <submittedName>
        <fullName evidence="2">Uncharacterized protein</fullName>
    </submittedName>
</protein>
<keyword evidence="1" id="KW-0472">Membrane</keyword>
<dbReference type="AlphaFoldDB" id="X0RL49"/>
<evidence type="ECO:0000256" key="1">
    <source>
        <dbReference type="SAM" id="Phobius"/>
    </source>
</evidence>
<feature type="transmembrane region" description="Helical" evidence="1">
    <location>
        <begin position="79"/>
        <end position="100"/>
    </location>
</feature>
<feature type="transmembrane region" description="Helical" evidence="1">
    <location>
        <begin position="12"/>
        <end position="33"/>
    </location>
</feature>
<accession>X0RL49</accession>
<organism evidence="2">
    <name type="scientific">marine sediment metagenome</name>
    <dbReference type="NCBI Taxonomy" id="412755"/>
    <lineage>
        <taxon>unclassified sequences</taxon>
        <taxon>metagenomes</taxon>
        <taxon>ecological metagenomes</taxon>
    </lineage>
</organism>
<name>X0RL49_9ZZZZ</name>
<keyword evidence="1" id="KW-0812">Transmembrane</keyword>
<evidence type="ECO:0000313" key="2">
    <source>
        <dbReference type="EMBL" id="GAF69539.1"/>
    </source>
</evidence>
<comment type="caution">
    <text evidence="2">The sequence shown here is derived from an EMBL/GenBank/DDBJ whole genome shotgun (WGS) entry which is preliminary data.</text>
</comment>
<feature type="transmembrane region" description="Helical" evidence="1">
    <location>
        <begin position="45"/>
        <end position="67"/>
    </location>
</feature>
<keyword evidence="1" id="KW-1133">Transmembrane helix</keyword>
<reference evidence="2" key="1">
    <citation type="journal article" date="2014" name="Front. Microbiol.">
        <title>High frequency of phylogenetically diverse reductive dehalogenase-homologous genes in deep subseafloor sedimentary metagenomes.</title>
        <authorList>
            <person name="Kawai M."/>
            <person name="Futagami T."/>
            <person name="Toyoda A."/>
            <person name="Takaki Y."/>
            <person name="Nishi S."/>
            <person name="Hori S."/>
            <person name="Arai W."/>
            <person name="Tsubouchi T."/>
            <person name="Morono Y."/>
            <person name="Uchiyama I."/>
            <person name="Ito T."/>
            <person name="Fujiyama A."/>
            <person name="Inagaki F."/>
            <person name="Takami H."/>
        </authorList>
    </citation>
    <scope>NUCLEOTIDE SEQUENCE</scope>
    <source>
        <strain evidence="2">Expedition CK06-06</strain>
    </source>
</reference>